<dbReference type="InterPro" id="IPR016120">
    <property type="entry name" value="Sig_transdc_His_kin_SpoOB"/>
</dbReference>
<evidence type="ECO:0000313" key="7">
    <source>
        <dbReference type="Proteomes" id="UP000823201"/>
    </source>
</evidence>
<dbReference type="Gene3D" id="1.10.287.130">
    <property type="match status" value="1"/>
</dbReference>
<evidence type="ECO:0000256" key="2">
    <source>
        <dbReference type="ARBA" id="ARBA00022679"/>
    </source>
</evidence>
<dbReference type="InterPro" id="IPR037100">
    <property type="entry name" value="Spo0B_C_sf"/>
</dbReference>
<keyword evidence="7" id="KW-1185">Reference proteome</keyword>
<keyword evidence="3" id="KW-0418">Kinase</keyword>
<dbReference type="Gene3D" id="3.30.565.30">
    <property type="entry name" value="Sporulation initiation phosphotransferase B (SpoOB), C-terminal domain"/>
    <property type="match status" value="1"/>
</dbReference>
<evidence type="ECO:0000259" key="4">
    <source>
        <dbReference type="Pfam" id="PF14682"/>
    </source>
</evidence>
<dbReference type="Proteomes" id="UP000823201">
    <property type="component" value="Unassembled WGS sequence"/>
</dbReference>
<keyword evidence="2 6" id="KW-0808">Transferase</keyword>
<feature type="domain" description="SpoOB alpha-helical" evidence="5">
    <location>
        <begin position="6"/>
        <end position="57"/>
    </location>
</feature>
<proteinExistence type="predicted"/>
<evidence type="ECO:0000256" key="1">
    <source>
        <dbReference type="ARBA" id="ARBA00022553"/>
    </source>
</evidence>
<comment type="caution">
    <text evidence="6">The sequence shown here is derived from an EMBL/GenBank/DDBJ whole genome shotgun (WGS) entry which is preliminary data.</text>
</comment>
<accession>A0ABS2Q6L7</accession>
<dbReference type="GO" id="GO:0016740">
    <property type="term" value="F:transferase activity"/>
    <property type="evidence" value="ECO:0007669"/>
    <property type="project" value="UniProtKB-KW"/>
</dbReference>
<dbReference type="SUPFAM" id="SSF55890">
    <property type="entry name" value="Sporulation response regulatory protein Spo0B"/>
    <property type="match status" value="1"/>
</dbReference>
<dbReference type="Pfam" id="PF14682">
    <property type="entry name" value="SPOB_ab"/>
    <property type="match status" value="1"/>
</dbReference>
<dbReference type="InterPro" id="IPR039506">
    <property type="entry name" value="SPOB_a"/>
</dbReference>
<dbReference type="Pfam" id="PF14689">
    <property type="entry name" value="SPOB_a"/>
    <property type="match status" value="1"/>
</dbReference>
<evidence type="ECO:0000259" key="5">
    <source>
        <dbReference type="Pfam" id="PF14689"/>
    </source>
</evidence>
<evidence type="ECO:0000313" key="6">
    <source>
        <dbReference type="EMBL" id="MBM7657439.1"/>
    </source>
</evidence>
<feature type="domain" description="Sporulation initiation phosphotransferase B C-terminal" evidence="4">
    <location>
        <begin position="60"/>
        <end position="180"/>
    </location>
</feature>
<dbReference type="RefSeq" id="WP_205005774.1">
    <property type="nucleotide sequence ID" value="NZ_CBCRXA010000004.1"/>
</dbReference>
<dbReference type="InterPro" id="IPR016122">
    <property type="entry name" value="SpoOB_C"/>
</dbReference>
<organism evidence="6 7">
    <name type="scientific">Sporolactobacillus spathodeae</name>
    <dbReference type="NCBI Taxonomy" id="1465502"/>
    <lineage>
        <taxon>Bacteria</taxon>
        <taxon>Bacillati</taxon>
        <taxon>Bacillota</taxon>
        <taxon>Bacilli</taxon>
        <taxon>Bacillales</taxon>
        <taxon>Sporolactobacillaceae</taxon>
        <taxon>Sporolactobacillus</taxon>
    </lineage>
</organism>
<gene>
    <name evidence="6" type="ORF">JOC27_000882</name>
</gene>
<dbReference type="EMBL" id="JAFBEV010000005">
    <property type="protein sequence ID" value="MBM7657439.1"/>
    <property type="molecule type" value="Genomic_DNA"/>
</dbReference>
<sequence length="193" mass="22309">MITEEEGVKIISSARHVLLNQLQLIKGYLYMQKTQKANEIIDQITEQLREQARLSRLNLPKVTFFLTTAVWSALPFQIAVHVAEGLRPLSEAPVGAKRLSIIDEQLTMLFAELLTYFKQYASELTDNFFDLYILNDTSGLQIKILYSGALQQKEAAFATFREKLLNDSFPCEEHYIEENEEQKMRWNLCLSIK</sequence>
<dbReference type="EC" id="2.7.-.-" evidence="6"/>
<protein>
    <submittedName>
        <fullName evidence="6">Stage 0 sporulation protein B (Sporulation initiation phosphotransferase)</fullName>
        <ecNumber evidence="6">2.7.-.-</ecNumber>
    </submittedName>
</protein>
<keyword evidence="1" id="KW-0597">Phosphoprotein</keyword>
<reference evidence="6 7" key="1">
    <citation type="submission" date="2021-01" db="EMBL/GenBank/DDBJ databases">
        <title>Genomic Encyclopedia of Type Strains, Phase IV (KMG-IV): sequencing the most valuable type-strain genomes for metagenomic binning, comparative biology and taxonomic classification.</title>
        <authorList>
            <person name="Goeker M."/>
        </authorList>
    </citation>
    <scope>NUCLEOTIDE SEQUENCE [LARGE SCALE GENOMIC DNA]</scope>
    <source>
        <strain evidence="6 7">DSM 100968</strain>
    </source>
</reference>
<name>A0ABS2Q6L7_9BACL</name>
<evidence type="ECO:0000256" key="3">
    <source>
        <dbReference type="ARBA" id="ARBA00022777"/>
    </source>
</evidence>